<reference evidence="2" key="1">
    <citation type="submission" date="2020-04" db="EMBL/GenBank/DDBJ databases">
        <title>Hybrid Assembly of Korean Phytophthora infestans isolates.</title>
        <authorList>
            <person name="Prokchorchik M."/>
            <person name="Lee Y."/>
            <person name="Seo J."/>
            <person name="Cho J.-H."/>
            <person name="Park Y.-E."/>
            <person name="Jang D.-C."/>
            <person name="Im J.-S."/>
            <person name="Choi J.-G."/>
            <person name="Park H.-J."/>
            <person name="Lee G.-B."/>
            <person name="Lee Y.-G."/>
            <person name="Hong S.-Y."/>
            <person name="Cho K."/>
            <person name="Sohn K.H."/>
        </authorList>
    </citation>
    <scope>NUCLEOTIDE SEQUENCE</scope>
    <source>
        <strain evidence="2">KR_1_A1</strain>
        <strain evidence="3">KR_2_A2</strain>
    </source>
</reference>
<dbReference type="Proteomes" id="UP000704712">
    <property type="component" value="Unassembled WGS sequence"/>
</dbReference>
<organism evidence="2 4">
    <name type="scientific">Phytophthora infestans</name>
    <name type="common">Potato late blight agent</name>
    <name type="synonym">Botrytis infestans</name>
    <dbReference type="NCBI Taxonomy" id="4787"/>
    <lineage>
        <taxon>Eukaryota</taxon>
        <taxon>Sar</taxon>
        <taxon>Stramenopiles</taxon>
        <taxon>Oomycota</taxon>
        <taxon>Peronosporomycetes</taxon>
        <taxon>Peronosporales</taxon>
        <taxon>Peronosporaceae</taxon>
        <taxon>Phytophthora</taxon>
    </lineage>
</organism>
<feature type="region of interest" description="Disordered" evidence="1">
    <location>
        <begin position="85"/>
        <end position="122"/>
    </location>
</feature>
<evidence type="ECO:0000313" key="3">
    <source>
        <dbReference type="EMBL" id="KAF4145930.1"/>
    </source>
</evidence>
<feature type="compositionally biased region" description="Basic residues" evidence="1">
    <location>
        <begin position="109"/>
        <end position="122"/>
    </location>
</feature>
<evidence type="ECO:0000256" key="1">
    <source>
        <dbReference type="SAM" id="MobiDB-lite"/>
    </source>
</evidence>
<dbReference type="EMBL" id="JAACNO010000673">
    <property type="protein sequence ID" value="KAF4145930.1"/>
    <property type="molecule type" value="Genomic_DNA"/>
</dbReference>
<comment type="caution">
    <text evidence="2">The sequence shown here is derived from an EMBL/GenBank/DDBJ whole genome shotgun (WGS) entry which is preliminary data.</text>
</comment>
<gene>
    <name evidence="2" type="ORF">GN244_ATG19734</name>
    <name evidence="3" type="ORF">GN958_ATG04884</name>
</gene>
<accession>A0A833S6V8</accession>
<feature type="region of interest" description="Disordered" evidence="1">
    <location>
        <begin position="169"/>
        <end position="246"/>
    </location>
</feature>
<protein>
    <submittedName>
        <fullName evidence="2">Uncharacterized protein</fullName>
    </submittedName>
</protein>
<feature type="compositionally biased region" description="Polar residues" evidence="1">
    <location>
        <begin position="184"/>
        <end position="202"/>
    </location>
</feature>
<name>A0A833S6V8_PHYIN</name>
<keyword evidence="4" id="KW-1185">Reference proteome</keyword>
<dbReference type="AlphaFoldDB" id="A0A833S6V8"/>
<evidence type="ECO:0000313" key="2">
    <source>
        <dbReference type="EMBL" id="KAF4028583.1"/>
    </source>
</evidence>
<evidence type="ECO:0000313" key="4">
    <source>
        <dbReference type="Proteomes" id="UP000602510"/>
    </source>
</evidence>
<sequence>MEKPTSAKRLASLVVANTVGHKVRRALDRARRISSERCVREWRSIGRPYIRHTSKFHSQIGQQDRKPLYAPEQARIMPLKWFRSHRRSSTSSTEDEATWSTTETSTTKQKTKHAKLWSRRSHSQGHGLRFTVGLGGSAQHQLDAAAAVAAEEQRRISYQTKTRRRFTIHGLSYQPKHSEAARRSCNSTPTGSPQPVHTSSSPRHVHSRHFGFGSSRDPHGRSPQTEHTFPLTPDSHPSIIFIDCPP</sequence>
<dbReference type="EMBL" id="WSZM01001017">
    <property type="protein sequence ID" value="KAF4028583.1"/>
    <property type="molecule type" value="Genomic_DNA"/>
</dbReference>
<proteinExistence type="predicted"/>
<feature type="compositionally biased region" description="Low complexity" evidence="1">
    <location>
        <begin position="98"/>
        <end position="108"/>
    </location>
</feature>
<dbReference type="Proteomes" id="UP000602510">
    <property type="component" value="Unassembled WGS sequence"/>
</dbReference>